<accession>A0A1E7FD24</accession>
<dbReference type="KEGG" id="fcy:FRACYDRAFT_261083"/>
<evidence type="ECO:0000256" key="2">
    <source>
        <dbReference type="SAM" id="Phobius"/>
    </source>
</evidence>
<keyword evidence="2" id="KW-0472">Membrane</keyword>
<evidence type="ECO:0000313" key="3">
    <source>
        <dbReference type="EMBL" id="OEU16057.1"/>
    </source>
</evidence>
<keyword evidence="4" id="KW-1185">Reference proteome</keyword>
<organism evidence="3 4">
    <name type="scientific">Fragilariopsis cylindrus CCMP1102</name>
    <dbReference type="NCBI Taxonomy" id="635003"/>
    <lineage>
        <taxon>Eukaryota</taxon>
        <taxon>Sar</taxon>
        <taxon>Stramenopiles</taxon>
        <taxon>Ochrophyta</taxon>
        <taxon>Bacillariophyta</taxon>
        <taxon>Bacillariophyceae</taxon>
        <taxon>Bacillariophycidae</taxon>
        <taxon>Bacillariales</taxon>
        <taxon>Bacillariaceae</taxon>
        <taxon>Fragilariopsis</taxon>
    </lineage>
</organism>
<name>A0A1E7FD24_9STRA</name>
<proteinExistence type="predicted"/>
<dbReference type="OrthoDB" id="10569863at2759"/>
<reference evidence="3 4" key="1">
    <citation type="submission" date="2016-09" db="EMBL/GenBank/DDBJ databases">
        <title>Extensive genetic diversity and differential bi-allelic expression allows diatom success in the polar Southern Ocean.</title>
        <authorList>
            <consortium name="DOE Joint Genome Institute"/>
            <person name="Mock T."/>
            <person name="Otillar R.P."/>
            <person name="Strauss J."/>
            <person name="Dupont C."/>
            <person name="Frickenhaus S."/>
            <person name="Maumus F."/>
            <person name="Mcmullan M."/>
            <person name="Sanges R."/>
            <person name="Schmutz J."/>
            <person name="Toseland A."/>
            <person name="Valas R."/>
            <person name="Veluchamy A."/>
            <person name="Ward B.J."/>
            <person name="Allen A."/>
            <person name="Barry K."/>
            <person name="Falciatore A."/>
            <person name="Ferrante M."/>
            <person name="Fortunato A.E."/>
            <person name="Gloeckner G."/>
            <person name="Gruber A."/>
            <person name="Hipkin R."/>
            <person name="Janech M."/>
            <person name="Kroth P."/>
            <person name="Leese F."/>
            <person name="Lindquist E."/>
            <person name="Lyon B.R."/>
            <person name="Martin J."/>
            <person name="Mayer C."/>
            <person name="Parker M."/>
            <person name="Quesneville H."/>
            <person name="Raymond J."/>
            <person name="Uhlig C."/>
            <person name="Valentin K.U."/>
            <person name="Worden A.Z."/>
            <person name="Armbrust E.V."/>
            <person name="Bowler C."/>
            <person name="Green B."/>
            <person name="Moulton V."/>
            <person name="Van Oosterhout C."/>
            <person name="Grigoriev I."/>
        </authorList>
    </citation>
    <scope>NUCLEOTIDE SEQUENCE [LARGE SCALE GENOMIC DNA]</scope>
    <source>
        <strain evidence="3 4">CCMP1102</strain>
    </source>
</reference>
<feature type="transmembrane region" description="Helical" evidence="2">
    <location>
        <begin position="36"/>
        <end position="55"/>
    </location>
</feature>
<dbReference type="Proteomes" id="UP000095751">
    <property type="component" value="Unassembled WGS sequence"/>
</dbReference>
<feature type="transmembrane region" description="Helical" evidence="2">
    <location>
        <begin position="75"/>
        <end position="96"/>
    </location>
</feature>
<keyword evidence="2" id="KW-0812">Transmembrane</keyword>
<sequence>MTASTTSITESESESESSCPAPITYKIHSREHYKRSYYWSLALGVVPIIAVVIGSQNSLSSLLSLWTTTFSTNPIIIYVGIFAATGLIIYYAYYLLTTFYSQQTRDVELSVTICPLGIQRSETTTTASNKRTVVHYYPLLPLESVKDCILVEHVGAFSVTTHVMIRAITTTTTTKSSKSKSESNDELVLFFPNVTLSFDRCHVLVQQIQRSLEKVR</sequence>
<gene>
    <name evidence="3" type="ORF">FRACYDRAFT_261083</name>
</gene>
<keyword evidence="2" id="KW-1133">Transmembrane helix</keyword>
<protein>
    <recommendedName>
        <fullName evidence="5">GPI-GlcNAc transferase complex PIG-H component conserved domain-containing protein</fullName>
    </recommendedName>
</protein>
<dbReference type="EMBL" id="KV784358">
    <property type="protein sequence ID" value="OEU16057.1"/>
    <property type="molecule type" value="Genomic_DNA"/>
</dbReference>
<evidence type="ECO:0000313" key="4">
    <source>
        <dbReference type="Proteomes" id="UP000095751"/>
    </source>
</evidence>
<feature type="compositionally biased region" description="Low complexity" evidence="1">
    <location>
        <begin position="1"/>
        <end position="10"/>
    </location>
</feature>
<feature type="region of interest" description="Disordered" evidence="1">
    <location>
        <begin position="1"/>
        <end position="20"/>
    </location>
</feature>
<evidence type="ECO:0008006" key="5">
    <source>
        <dbReference type="Google" id="ProtNLM"/>
    </source>
</evidence>
<evidence type="ECO:0000256" key="1">
    <source>
        <dbReference type="SAM" id="MobiDB-lite"/>
    </source>
</evidence>
<dbReference type="AlphaFoldDB" id="A0A1E7FD24"/>
<dbReference type="InParanoid" id="A0A1E7FD24"/>